<proteinExistence type="predicted"/>
<name>A0AAU7QUC4_9ACTN</name>
<evidence type="ECO:0000313" key="1">
    <source>
        <dbReference type="EMBL" id="XBT79688.1"/>
    </source>
</evidence>
<gene>
    <name evidence="1" type="ORF">ABIH81_18685</name>
</gene>
<dbReference type="RefSeq" id="WP_349876168.1">
    <property type="nucleotide sequence ID" value="NZ_CP157974.1"/>
</dbReference>
<dbReference type="AlphaFoldDB" id="A0AAU7QUC4"/>
<sequence>MTAADSRTELDLLLPVVEAITRVDQTVDPALVRATVAAVVGGHAAKRRRLAQAIFERPQVLVDGQSPAPSVVGQLLLALRQAGLAQVSAPRCAGCGKGLVRNMWRRGGQWYCSVCGERREPCASCDRITKAHSRDRDGRALCARCTPADRAACLQTVATAVATADPGIPAHLIEEAVRASAPKPQQLRRLAWAITERPDLLTGSGHDAPTHTVLLLIDHLRARGATLIRLPACPGCRRTVALVEYRDGARVCHTCAGKSREVECSRCGKVREPSARDLQGRPLCRYCNATDPANLKPCVRCGRRRRVHARTDDGPVCEACRTPSPAQACSICGRLAHCETSKATGLPWCVPCRSRRMRCAGCSHVRLVRSGTIDQPLCAACTRAEPGFWLCCPRCGVSGQLTAAVCKRCALSDRLDQLLADHTGAIPAPMQALRNFLVAGDQPQNVSAWLNRQPRARSLLSDLATGRIPLTHDTFDALEPDKAGRYLRELLVGAGVLPPRDELLARLERWLHATIDAIPDPAQRHLVQQYTVWHLLRRLRRRVAGTRANTNQCGAVRDQTRAVISFLGLLRADHLTLAACTHSHVDRWLAGGQIRNSKAVGAFLRWANANKLTTVYLPVQQWGGPGAPIDSDRRWETARRLLHDHTTDLADRVAGLLVILYAQNAADVSRLTLGHVQVTDDSVRIRLGDRPIEIPEPLATLTRELVTARTFSHTHMGSQTWLFPGRLAGRPITDGALRDRLARIDIHVTKARTAALFQLATELPAAILARVLGIDIKGAVRWQQACAGDWTTYAADVSRRR</sequence>
<protein>
    <recommendedName>
        <fullName evidence="2">Site-specific recombinase XerD</fullName>
    </recommendedName>
</protein>
<organism evidence="1">
    <name type="scientific">Micromonospora sp. HUAS YX12</name>
    <dbReference type="NCBI Taxonomy" id="3156396"/>
    <lineage>
        <taxon>Bacteria</taxon>
        <taxon>Bacillati</taxon>
        <taxon>Actinomycetota</taxon>
        <taxon>Actinomycetes</taxon>
        <taxon>Micromonosporales</taxon>
        <taxon>Micromonosporaceae</taxon>
        <taxon>Micromonospora</taxon>
    </lineage>
</organism>
<dbReference type="EMBL" id="CP157974">
    <property type="protein sequence ID" value="XBT79688.1"/>
    <property type="molecule type" value="Genomic_DNA"/>
</dbReference>
<reference evidence="1" key="1">
    <citation type="submission" date="2024-06" db="EMBL/GenBank/DDBJ databases">
        <title>Micromonospora sp. strain HUAS YX12 genome sequences.</title>
        <authorList>
            <person name="Mo P."/>
        </authorList>
    </citation>
    <scope>NUCLEOTIDE SEQUENCE</scope>
    <source>
        <strain evidence="1">HUAS YX12</strain>
    </source>
</reference>
<evidence type="ECO:0008006" key="2">
    <source>
        <dbReference type="Google" id="ProtNLM"/>
    </source>
</evidence>
<accession>A0AAU7QUC4</accession>